<name>A0A926D139_9FIRM</name>
<dbReference type="Pfam" id="PF13349">
    <property type="entry name" value="DUF4097"/>
    <property type="match status" value="1"/>
</dbReference>
<dbReference type="EMBL" id="JACRSO010000003">
    <property type="protein sequence ID" value="MBC8529627.1"/>
    <property type="molecule type" value="Genomic_DNA"/>
</dbReference>
<dbReference type="RefSeq" id="WP_249285442.1">
    <property type="nucleotide sequence ID" value="NZ_JACRSO010000003.1"/>
</dbReference>
<keyword evidence="3" id="KW-1185">Reference proteome</keyword>
<reference evidence="2" key="1">
    <citation type="submission" date="2020-08" db="EMBL/GenBank/DDBJ databases">
        <title>Genome public.</title>
        <authorList>
            <person name="Liu C."/>
            <person name="Sun Q."/>
        </authorList>
    </citation>
    <scope>NUCLEOTIDE SEQUENCE</scope>
    <source>
        <strain evidence="2">NSJ-44</strain>
    </source>
</reference>
<evidence type="ECO:0000313" key="2">
    <source>
        <dbReference type="EMBL" id="MBC8529627.1"/>
    </source>
</evidence>
<proteinExistence type="predicted"/>
<feature type="domain" description="DUF4097" evidence="1">
    <location>
        <begin position="53"/>
        <end position="285"/>
    </location>
</feature>
<gene>
    <name evidence="2" type="ORF">H8699_09330</name>
</gene>
<organism evidence="2 3">
    <name type="scientific">Luoshenia tenuis</name>
    <dbReference type="NCBI Taxonomy" id="2763654"/>
    <lineage>
        <taxon>Bacteria</taxon>
        <taxon>Bacillati</taxon>
        <taxon>Bacillota</taxon>
        <taxon>Clostridia</taxon>
        <taxon>Christensenellales</taxon>
        <taxon>Christensenellaceae</taxon>
        <taxon>Luoshenia</taxon>
    </lineage>
</organism>
<evidence type="ECO:0000313" key="3">
    <source>
        <dbReference type="Proteomes" id="UP000654279"/>
    </source>
</evidence>
<protein>
    <submittedName>
        <fullName evidence="2">DUF4097 family beta strand repeat protein</fullName>
    </submittedName>
</protein>
<dbReference type="AlphaFoldDB" id="A0A926D139"/>
<sequence>MMKKLYRIAAIVLALGLVLSFCGVAAAGFDFEKLGTQLEYEQRTFSAQPQGVSALSISVTNEPVRIIPSEDGQIHITYWETEFDHYNVTQEGGLISCNYWDSRAWYDHIMVLNFSFTPHEVTVALPEGVTLKASVRNVNGPVEAEGVTLNTLSASTVNGRISLRDVQAQGEISLVNTNGGIDGSAVRAGAFTATTQNGAVDLAGLESGEGAAARSVNGPVSLVDCRVGGLTAESMNGRIDLSRVRAQGNVSLTTVNGPIGGTLIGEQAEYAVSTSTVNGGSSLPNSVGGEWELMARSTNGGIDLRFVER</sequence>
<comment type="caution">
    <text evidence="2">The sequence shown here is derived from an EMBL/GenBank/DDBJ whole genome shotgun (WGS) entry which is preliminary data.</text>
</comment>
<evidence type="ECO:0000259" key="1">
    <source>
        <dbReference type="Pfam" id="PF13349"/>
    </source>
</evidence>
<dbReference type="InterPro" id="IPR025164">
    <property type="entry name" value="Toastrack_DUF4097"/>
</dbReference>
<dbReference type="Proteomes" id="UP000654279">
    <property type="component" value="Unassembled WGS sequence"/>
</dbReference>
<accession>A0A926D139</accession>